<evidence type="ECO:0000256" key="1">
    <source>
        <dbReference type="ARBA" id="ARBA00010233"/>
    </source>
</evidence>
<dbReference type="CDD" id="cd07025">
    <property type="entry name" value="Peptidase_S66"/>
    <property type="match status" value="1"/>
</dbReference>
<dbReference type="KEGG" id="acan:ACA1_277590"/>
<dbReference type="PANTHER" id="PTHR30237:SF2">
    <property type="entry name" value="MUREIN TETRAPEPTIDE CARBOXYPEPTIDASE"/>
    <property type="match status" value="1"/>
</dbReference>
<dbReference type="GeneID" id="14921711"/>
<dbReference type="AlphaFoldDB" id="L8H6R2"/>
<dbReference type="OrthoDB" id="8114556at2759"/>
<dbReference type="EMBL" id="KB007908">
    <property type="protein sequence ID" value="ELR20840.1"/>
    <property type="molecule type" value="Genomic_DNA"/>
</dbReference>
<reference evidence="7 8" key="1">
    <citation type="journal article" date="2013" name="Genome Biol.">
        <title>Genome of Acanthamoeba castellanii highlights extensive lateral gene transfer and early evolution of tyrosine kinase signaling.</title>
        <authorList>
            <person name="Clarke M."/>
            <person name="Lohan A.J."/>
            <person name="Liu B."/>
            <person name="Lagkouvardos I."/>
            <person name="Roy S."/>
            <person name="Zafar N."/>
            <person name="Bertelli C."/>
            <person name="Schilde C."/>
            <person name="Kianianmomeni A."/>
            <person name="Burglin T.R."/>
            <person name="Frech C."/>
            <person name="Turcotte B."/>
            <person name="Kopec K.O."/>
            <person name="Synnott J.M."/>
            <person name="Choo C."/>
            <person name="Paponov I."/>
            <person name="Finkler A."/>
            <person name="Soon Heng Tan C."/>
            <person name="Hutchins A.P."/>
            <person name="Weinmeier T."/>
            <person name="Rattei T."/>
            <person name="Chu J.S."/>
            <person name="Gimenez G."/>
            <person name="Irimia M."/>
            <person name="Rigden D.J."/>
            <person name="Fitzpatrick D.A."/>
            <person name="Lorenzo-Morales J."/>
            <person name="Bateman A."/>
            <person name="Chiu C.H."/>
            <person name="Tang P."/>
            <person name="Hegemann P."/>
            <person name="Fromm H."/>
            <person name="Raoult D."/>
            <person name="Greub G."/>
            <person name="Miranda-Saavedra D."/>
            <person name="Chen N."/>
            <person name="Nash P."/>
            <person name="Ginger M.L."/>
            <person name="Horn M."/>
            <person name="Schaap P."/>
            <person name="Caler L."/>
            <person name="Loftus B."/>
        </authorList>
    </citation>
    <scope>NUCLEOTIDE SEQUENCE [LARGE SCALE GENOMIC DNA]</scope>
    <source>
        <strain evidence="7 8">Neff</strain>
    </source>
</reference>
<dbReference type="RefSeq" id="XP_004344583.1">
    <property type="nucleotide sequence ID" value="XM_004344533.1"/>
</dbReference>
<dbReference type="SUPFAM" id="SSF52317">
    <property type="entry name" value="Class I glutamine amidotransferase-like"/>
    <property type="match status" value="1"/>
</dbReference>
<dbReference type="Pfam" id="PF02016">
    <property type="entry name" value="Peptidase_S66"/>
    <property type="match status" value="1"/>
</dbReference>
<dbReference type="PIRSF" id="PIRSF028757">
    <property type="entry name" value="LD-carboxypeptidase"/>
    <property type="match status" value="1"/>
</dbReference>
<dbReference type="GO" id="GO:0008236">
    <property type="term" value="F:serine-type peptidase activity"/>
    <property type="evidence" value="ECO:0007669"/>
    <property type="project" value="UniProtKB-KW"/>
</dbReference>
<accession>L8H6R2</accession>
<organism evidence="7 8">
    <name type="scientific">Acanthamoeba castellanii (strain ATCC 30010 / Neff)</name>
    <dbReference type="NCBI Taxonomy" id="1257118"/>
    <lineage>
        <taxon>Eukaryota</taxon>
        <taxon>Amoebozoa</taxon>
        <taxon>Discosea</taxon>
        <taxon>Longamoebia</taxon>
        <taxon>Centramoebida</taxon>
        <taxon>Acanthamoebidae</taxon>
        <taxon>Acanthamoeba</taxon>
    </lineage>
</organism>
<dbReference type="InterPro" id="IPR003507">
    <property type="entry name" value="S66_fam"/>
</dbReference>
<name>L8H6R2_ACACF</name>
<feature type="domain" description="LD-carboxypeptidase N-terminal" evidence="6">
    <location>
        <begin position="23"/>
        <end position="145"/>
    </location>
</feature>
<dbReference type="VEuPathDB" id="AmoebaDB:ACA1_277590"/>
<dbReference type="InterPro" id="IPR027478">
    <property type="entry name" value="LdcA_N"/>
</dbReference>
<dbReference type="Gene3D" id="3.50.30.60">
    <property type="entry name" value="LD-carboxypeptidase A C-terminal domain-like"/>
    <property type="match status" value="1"/>
</dbReference>
<evidence type="ECO:0000313" key="7">
    <source>
        <dbReference type="EMBL" id="ELR20840.1"/>
    </source>
</evidence>
<keyword evidence="5" id="KW-0720">Serine protease</keyword>
<sequence length="279" mass="30209">MEATMSAAAAPFLAPVVKPGDTVGFISPASPIYYTSWTPKTYPEHINQTVSPLGLKSKFAPHCFEEYGYLAGTDQQRADDVMAMFKDPSVKMIVANRGGWGCNRFIDMLDYEVIARNPKVIMGYSDLTGLLNAIHTKTGLVTFHGPMGLDQWWSKGDGVSGKVVHQMVQQAAPLRLTNTDNVPIRTITSGRARGKLVGGNLSVFSAMIGCTNCEASNKNRTLPLDLIIDQKIKPLGIPAFTGAMFGHDLDAQYTLPIGLEVEIDSASGTIQMLESAVRL</sequence>
<evidence type="ECO:0000256" key="3">
    <source>
        <dbReference type="ARBA" id="ARBA00022670"/>
    </source>
</evidence>
<evidence type="ECO:0000313" key="8">
    <source>
        <dbReference type="Proteomes" id="UP000011083"/>
    </source>
</evidence>
<evidence type="ECO:0000256" key="5">
    <source>
        <dbReference type="ARBA" id="ARBA00022825"/>
    </source>
</evidence>
<dbReference type="InterPro" id="IPR040449">
    <property type="entry name" value="Peptidase_S66_N"/>
</dbReference>
<evidence type="ECO:0000259" key="6">
    <source>
        <dbReference type="Pfam" id="PF02016"/>
    </source>
</evidence>
<dbReference type="GO" id="GO:0004180">
    <property type="term" value="F:carboxypeptidase activity"/>
    <property type="evidence" value="ECO:0007669"/>
    <property type="project" value="UniProtKB-KW"/>
</dbReference>
<proteinExistence type="inferred from homology"/>
<protein>
    <submittedName>
        <fullName evidence="7">Muramoyltetrapeptide carboxypeptidase</fullName>
    </submittedName>
</protein>
<keyword evidence="4" id="KW-0378">Hydrolase</keyword>
<dbReference type="InterPro" id="IPR027461">
    <property type="entry name" value="Carboxypeptidase_A_C_sf"/>
</dbReference>
<dbReference type="SUPFAM" id="SSF141986">
    <property type="entry name" value="LD-carboxypeptidase A C-terminal domain-like"/>
    <property type="match status" value="1"/>
</dbReference>
<keyword evidence="2 7" id="KW-0121">Carboxypeptidase</keyword>
<evidence type="ECO:0000256" key="2">
    <source>
        <dbReference type="ARBA" id="ARBA00022645"/>
    </source>
</evidence>
<dbReference type="STRING" id="1257118.L8H6R2"/>
<dbReference type="InterPro" id="IPR029062">
    <property type="entry name" value="Class_I_gatase-like"/>
</dbReference>
<dbReference type="PANTHER" id="PTHR30237">
    <property type="entry name" value="MURAMOYLTETRAPEPTIDE CARBOXYPEPTIDASE"/>
    <property type="match status" value="1"/>
</dbReference>
<evidence type="ECO:0000256" key="4">
    <source>
        <dbReference type="ARBA" id="ARBA00022801"/>
    </source>
</evidence>
<keyword evidence="8" id="KW-1185">Reference proteome</keyword>
<dbReference type="Gene3D" id="3.40.50.10740">
    <property type="entry name" value="Class I glutamine amidotransferase-like"/>
    <property type="match status" value="1"/>
</dbReference>
<gene>
    <name evidence="7" type="ORF">ACA1_277590</name>
</gene>
<keyword evidence="3" id="KW-0645">Protease</keyword>
<dbReference type="Proteomes" id="UP000011083">
    <property type="component" value="Unassembled WGS sequence"/>
</dbReference>
<comment type="similarity">
    <text evidence="1">Belongs to the peptidase S66 family.</text>
</comment>
<dbReference type="GO" id="GO:0006508">
    <property type="term" value="P:proteolysis"/>
    <property type="evidence" value="ECO:0007669"/>
    <property type="project" value="UniProtKB-KW"/>
</dbReference>